<comment type="similarity">
    <text evidence="5 6">Belongs to the FtsA/MreB family.</text>
</comment>
<comment type="subcellular location">
    <subcellularLocation>
        <location evidence="6">Cytoplasm</location>
    </subcellularLocation>
    <text evidence="6">Membrane-associated.</text>
</comment>
<feature type="domain" description="Zinc finger/thioredoxin putative" evidence="7">
    <location>
        <begin position="25"/>
        <end position="58"/>
    </location>
</feature>
<dbReference type="InterPro" id="IPR011723">
    <property type="entry name" value="Znf/thioredoxin_put"/>
</dbReference>
<evidence type="ECO:0000313" key="8">
    <source>
        <dbReference type="EMBL" id="QTA79413.1"/>
    </source>
</evidence>
<dbReference type="NCBIfam" id="NF010539">
    <property type="entry name" value="PRK13927.1"/>
    <property type="match status" value="1"/>
</dbReference>
<evidence type="ECO:0000313" key="9">
    <source>
        <dbReference type="Proteomes" id="UP000663720"/>
    </source>
</evidence>
<dbReference type="HAMAP" id="MF_02207">
    <property type="entry name" value="MreB"/>
    <property type="match status" value="1"/>
</dbReference>
<keyword evidence="3 6" id="KW-0067">ATP-binding</keyword>
<evidence type="ECO:0000256" key="1">
    <source>
        <dbReference type="ARBA" id="ARBA00022490"/>
    </source>
</evidence>
<dbReference type="Gene3D" id="3.30.420.40">
    <property type="match status" value="3"/>
</dbReference>
<dbReference type="SUPFAM" id="SSF53067">
    <property type="entry name" value="Actin-like ATPase domain"/>
    <property type="match status" value="2"/>
</dbReference>
<keyword evidence="1 6" id="KW-0963">Cytoplasm</keyword>
<evidence type="ECO:0000256" key="4">
    <source>
        <dbReference type="ARBA" id="ARBA00022960"/>
    </source>
</evidence>
<dbReference type="Pfam" id="PF13717">
    <property type="entry name" value="Zn_ribbon_4"/>
    <property type="match status" value="1"/>
</dbReference>
<feature type="binding site" evidence="6">
    <location>
        <begin position="357"/>
        <end position="360"/>
    </location>
    <ligand>
        <name>ATP</name>
        <dbReference type="ChEBI" id="CHEBI:30616"/>
    </ligand>
</feature>
<dbReference type="AlphaFoldDB" id="A0A975B5Z3"/>
<dbReference type="InterPro" id="IPR056546">
    <property type="entry name" value="MreB_MamK-like"/>
</dbReference>
<protein>
    <recommendedName>
        <fullName evidence="6">Cell shape-determining protein MreB</fullName>
    </recommendedName>
</protein>
<dbReference type="EMBL" id="CP061799">
    <property type="protein sequence ID" value="QTA79413.1"/>
    <property type="molecule type" value="Genomic_DNA"/>
</dbReference>
<dbReference type="GO" id="GO:0005737">
    <property type="term" value="C:cytoplasm"/>
    <property type="evidence" value="ECO:0007669"/>
    <property type="project" value="UniProtKB-SubCell"/>
</dbReference>
<dbReference type="InterPro" id="IPR043129">
    <property type="entry name" value="ATPase_NBD"/>
</dbReference>
<feature type="binding site" evidence="6">
    <location>
        <begin position="309"/>
        <end position="311"/>
    </location>
    <ligand>
        <name>ATP</name>
        <dbReference type="ChEBI" id="CHEBI:30616"/>
    </ligand>
</feature>
<keyword evidence="2 6" id="KW-0547">Nucleotide-binding</keyword>
<dbReference type="PANTHER" id="PTHR42749:SF1">
    <property type="entry name" value="CELL SHAPE-DETERMINING PROTEIN MREB"/>
    <property type="match status" value="1"/>
</dbReference>
<dbReference type="GO" id="GO:0005524">
    <property type="term" value="F:ATP binding"/>
    <property type="evidence" value="ECO:0007669"/>
    <property type="project" value="UniProtKB-KW"/>
</dbReference>
<dbReference type="InterPro" id="IPR004753">
    <property type="entry name" value="MreB"/>
</dbReference>
<organism evidence="8 9">
    <name type="scientific">Desulfonema limicola</name>
    <dbReference type="NCBI Taxonomy" id="45656"/>
    <lineage>
        <taxon>Bacteria</taxon>
        <taxon>Pseudomonadati</taxon>
        <taxon>Thermodesulfobacteriota</taxon>
        <taxon>Desulfobacteria</taxon>
        <taxon>Desulfobacterales</taxon>
        <taxon>Desulfococcaceae</taxon>
        <taxon>Desulfonema</taxon>
    </lineage>
</organism>
<dbReference type="Pfam" id="PF06723">
    <property type="entry name" value="MreB_Mbl"/>
    <property type="match status" value="1"/>
</dbReference>
<feature type="binding site" evidence="6">
    <location>
        <begin position="162"/>
        <end position="164"/>
    </location>
    <ligand>
        <name>ATP</name>
        <dbReference type="ChEBI" id="CHEBI:30616"/>
    </ligand>
</feature>
<dbReference type="GO" id="GO:0000902">
    <property type="term" value="P:cell morphogenesis"/>
    <property type="evidence" value="ECO:0007669"/>
    <property type="project" value="InterPro"/>
</dbReference>
<dbReference type="GO" id="GO:0008360">
    <property type="term" value="P:regulation of cell shape"/>
    <property type="evidence" value="ECO:0007669"/>
    <property type="project" value="UniProtKB-UniRule"/>
</dbReference>
<comment type="subunit">
    <text evidence="6">Forms polymers.</text>
</comment>
<keyword evidence="4 6" id="KW-0133">Cell shape</keyword>
<evidence type="ECO:0000256" key="2">
    <source>
        <dbReference type="ARBA" id="ARBA00022741"/>
    </source>
</evidence>
<proteinExistence type="inferred from homology"/>
<reference evidence="8" key="1">
    <citation type="journal article" date="2021" name="Microb. Physiol.">
        <title>Proteogenomic Insights into the Physiology of Marine, Sulfate-Reducing, Filamentous Desulfonema limicola and Desulfonema magnum.</title>
        <authorList>
            <person name="Schnaars V."/>
            <person name="Wohlbrand L."/>
            <person name="Scheve S."/>
            <person name="Hinrichs C."/>
            <person name="Reinhardt R."/>
            <person name="Rabus R."/>
        </authorList>
    </citation>
    <scope>NUCLEOTIDE SEQUENCE</scope>
    <source>
        <strain evidence="8">5ac10</strain>
    </source>
</reference>
<sequence>MNAQKKIIKFAHQELVLSKKVKQLRILCPNCKAAYKIDASKIPDAGARTHCVKCKTNFSIKKKLKLQKNIEPVKQFKCRSCGRTINRIAPSGEVIRSIICKECEKKPEVFKMLYNPELYETDTQKEKIQTSYVRPGINKKSPGIFQSFLGIFSNDLAIDLGTANTLVYIKRRGIVLNEASVVALRTDMNNGQSVLAVGAEAKQMMGKTPANVSAVRPMRKGVIADFEVAGAMLKQFIQKVRKPVSFIKPRMIIAIPSEITPVERRAVKDSAEQAGARDVYLIDEPMAAAIGASLPVTEATCNMIVDIGGGTTEVAVISLSGIVAGKSIRIAGDEMDTAIIKYIKKEYNFIIGESTAEEIKKTIGNACPDPENIETIEVKGWEIITGKPRIFSISSKEVKEAISDQLHAIVEAIKIVLDNTPQELAASAVETGLVLAGGVALLKNLDKFIIQETGLPVIVADDPLTTIVNGCGKTMDDKRLFNKIINKML</sequence>
<evidence type="ECO:0000259" key="7">
    <source>
        <dbReference type="Pfam" id="PF13717"/>
    </source>
</evidence>
<dbReference type="NCBIfam" id="TIGR02098">
    <property type="entry name" value="MJ0042_CXXC"/>
    <property type="match status" value="1"/>
</dbReference>
<evidence type="ECO:0000256" key="6">
    <source>
        <dbReference type="HAMAP-Rule" id="MF_02207"/>
    </source>
</evidence>
<dbReference type="KEGG" id="dli:dnl_16830"/>
<gene>
    <name evidence="8" type="primary">mreB2</name>
    <name evidence="6" type="synonym">mreB</name>
    <name evidence="8" type="ORF">dnl_16830</name>
</gene>
<dbReference type="PANTHER" id="PTHR42749">
    <property type="entry name" value="CELL SHAPE-DETERMINING PROTEIN MREB"/>
    <property type="match status" value="1"/>
</dbReference>
<dbReference type="Proteomes" id="UP000663720">
    <property type="component" value="Chromosome"/>
</dbReference>
<evidence type="ECO:0000256" key="3">
    <source>
        <dbReference type="ARBA" id="ARBA00022840"/>
    </source>
</evidence>
<name>A0A975B5Z3_9BACT</name>
<comment type="caution">
    <text evidence="6">Lacks conserved residue(s) required for the propagation of feature annotation.</text>
</comment>
<comment type="function">
    <text evidence="6">Forms membrane-associated dynamic filaments that are essential for cell shape determination. Acts by regulating cell wall synthesis and cell elongation, and thus cell shape. A feedback loop between cell geometry and MreB localization may maintain elongated cell shape by targeting cell wall growth to regions of negative cell wall curvature.</text>
</comment>
<evidence type="ECO:0000256" key="5">
    <source>
        <dbReference type="ARBA" id="ARBA00023458"/>
    </source>
</evidence>
<accession>A0A975B5Z3</accession>
<dbReference type="NCBIfam" id="TIGR00904">
    <property type="entry name" value="mreB"/>
    <property type="match status" value="1"/>
</dbReference>
<dbReference type="PRINTS" id="PR01652">
    <property type="entry name" value="SHAPEPROTEIN"/>
</dbReference>
<dbReference type="CDD" id="cd10225">
    <property type="entry name" value="ASKHA_NBD_MreB-like"/>
    <property type="match status" value="1"/>
</dbReference>
<keyword evidence="9" id="KW-1185">Reference proteome</keyword>